<reference evidence="3" key="1">
    <citation type="submission" date="2016-10" db="EMBL/GenBank/DDBJ databases">
        <authorList>
            <person name="Varghese N."/>
            <person name="Submissions S."/>
        </authorList>
    </citation>
    <scope>NUCLEOTIDE SEQUENCE [LARGE SCALE GENOMIC DNA]</scope>
    <source>
        <strain evidence="3">Gh-67</strain>
    </source>
</reference>
<gene>
    <name evidence="2" type="ORF">SAMN05192573_11973</name>
</gene>
<keyword evidence="2" id="KW-0560">Oxidoreductase</keyword>
<dbReference type="STRING" id="551996.SAMN05192573_11973"/>
<dbReference type="InterPro" id="IPR011008">
    <property type="entry name" value="Dimeric_a/b-barrel"/>
</dbReference>
<dbReference type="SUPFAM" id="SSF54909">
    <property type="entry name" value="Dimeric alpha+beta barrel"/>
    <property type="match status" value="1"/>
</dbReference>
<name>A0A1G8JXB8_9SPHI</name>
<dbReference type="Proteomes" id="UP000199705">
    <property type="component" value="Unassembled WGS sequence"/>
</dbReference>
<dbReference type="InterPro" id="IPR050744">
    <property type="entry name" value="AI-2_Isomerase_LsrG"/>
</dbReference>
<dbReference type="Pfam" id="PF03992">
    <property type="entry name" value="ABM"/>
    <property type="match status" value="1"/>
</dbReference>
<evidence type="ECO:0000313" key="3">
    <source>
        <dbReference type="Proteomes" id="UP000199705"/>
    </source>
</evidence>
<dbReference type="RefSeq" id="WP_091174662.1">
    <property type="nucleotide sequence ID" value="NZ_FNCG01000019.1"/>
</dbReference>
<dbReference type="PROSITE" id="PS51725">
    <property type="entry name" value="ABM"/>
    <property type="match status" value="1"/>
</dbReference>
<sequence>MKIYLTALVKCKAGTTAQMKDFLDKLVAASRQEEACLQYELYQSTTDETQFIFHETWASREGLDQHVKQEHFQLFSKQIADIIDGPLGIYKTDRVH</sequence>
<proteinExistence type="predicted"/>
<dbReference type="GO" id="GO:0004497">
    <property type="term" value="F:monooxygenase activity"/>
    <property type="evidence" value="ECO:0007669"/>
    <property type="project" value="UniProtKB-KW"/>
</dbReference>
<keyword evidence="3" id="KW-1185">Reference proteome</keyword>
<dbReference type="EMBL" id="FNCG01000019">
    <property type="protein sequence ID" value="SDI35821.1"/>
    <property type="molecule type" value="Genomic_DNA"/>
</dbReference>
<dbReference type="AlphaFoldDB" id="A0A1G8JXB8"/>
<organism evidence="2 3">
    <name type="scientific">Mucilaginibacter gossypii</name>
    <dbReference type="NCBI Taxonomy" id="551996"/>
    <lineage>
        <taxon>Bacteria</taxon>
        <taxon>Pseudomonadati</taxon>
        <taxon>Bacteroidota</taxon>
        <taxon>Sphingobacteriia</taxon>
        <taxon>Sphingobacteriales</taxon>
        <taxon>Sphingobacteriaceae</taxon>
        <taxon>Mucilaginibacter</taxon>
    </lineage>
</organism>
<evidence type="ECO:0000259" key="1">
    <source>
        <dbReference type="PROSITE" id="PS51725"/>
    </source>
</evidence>
<dbReference type="Gene3D" id="3.30.70.100">
    <property type="match status" value="1"/>
</dbReference>
<dbReference type="InterPro" id="IPR007138">
    <property type="entry name" value="ABM_dom"/>
</dbReference>
<protein>
    <submittedName>
        <fullName evidence="2">Quinol monooxygenase YgiN</fullName>
    </submittedName>
</protein>
<keyword evidence="2" id="KW-0503">Monooxygenase</keyword>
<evidence type="ECO:0000313" key="2">
    <source>
        <dbReference type="EMBL" id="SDI35821.1"/>
    </source>
</evidence>
<dbReference type="PANTHER" id="PTHR33336">
    <property type="entry name" value="QUINOL MONOOXYGENASE YGIN-RELATED"/>
    <property type="match status" value="1"/>
</dbReference>
<dbReference type="PANTHER" id="PTHR33336:SF3">
    <property type="entry name" value="ABM DOMAIN-CONTAINING PROTEIN"/>
    <property type="match status" value="1"/>
</dbReference>
<accession>A0A1G8JXB8</accession>
<feature type="domain" description="ABM" evidence="1">
    <location>
        <begin position="3"/>
        <end position="92"/>
    </location>
</feature>